<dbReference type="Gene3D" id="3.80.10.10">
    <property type="entry name" value="Ribonuclease Inhibitor"/>
    <property type="match status" value="1"/>
</dbReference>
<gene>
    <name evidence="1" type="ORF">TELCIR_01549</name>
</gene>
<evidence type="ECO:0000313" key="1">
    <source>
        <dbReference type="EMBL" id="PIO76371.1"/>
    </source>
</evidence>
<dbReference type="AlphaFoldDB" id="A0A2G9V1K3"/>
<dbReference type="InterPro" id="IPR032675">
    <property type="entry name" value="LRR_dom_sf"/>
</dbReference>
<accession>A0A2G9V1K3</accession>
<dbReference type="OrthoDB" id="5836137at2759"/>
<dbReference type="Proteomes" id="UP000230423">
    <property type="component" value="Unassembled WGS sequence"/>
</dbReference>
<organism evidence="1 2">
    <name type="scientific">Teladorsagia circumcincta</name>
    <name type="common">Brown stomach worm</name>
    <name type="synonym">Ostertagia circumcincta</name>
    <dbReference type="NCBI Taxonomy" id="45464"/>
    <lineage>
        <taxon>Eukaryota</taxon>
        <taxon>Metazoa</taxon>
        <taxon>Ecdysozoa</taxon>
        <taxon>Nematoda</taxon>
        <taxon>Chromadorea</taxon>
        <taxon>Rhabditida</taxon>
        <taxon>Rhabditina</taxon>
        <taxon>Rhabditomorpha</taxon>
        <taxon>Strongyloidea</taxon>
        <taxon>Trichostrongylidae</taxon>
        <taxon>Teladorsagia</taxon>
    </lineage>
</organism>
<evidence type="ECO:0008006" key="3">
    <source>
        <dbReference type="Google" id="ProtNLM"/>
    </source>
</evidence>
<reference evidence="1 2" key="1">
    <citation type="submission" date="2015-09" db="EMBL/GenBank/DDBJ databases">
        <title>Draft genome of the parasitic nematode Teladorsagia circumcincta isolate WARC Sus (inbred).</title>
        <authorList>
            <person name="Mitreva M."/>
        </authorList>
    </citation>
    <scope>NUCLEOTIDE SEQUENCE [LARGE SCALE GENOMIC DNA]</scope>
    <source>
        <strain evidence="1 2">S</strain>
    </source>
</reference>
<dbReference type="SUPFAM" id="SSF52047">
    <property type="entry name" value="RNI-like"/>
    <property type="match status" value="1"/>
</dbReference>
<dbReference type="EMBL" id="KZ345057">
    <property type="protein sequence ID" value="PIO76371.1"/>
    <property type="molecule type" value="Genomic_DNA"/>
</dbReference>
<sequence length="197" mass="22487">MSLIFSTVSDDLGKLSFLRKFACGNWKSYDVTIALSSGLTFCFVLQELEIRNIIATVREELAVLLSGIPSTIQSLYLQSLAITDADLVDLCRRLGCLTNLRLRRLSRVSSRGACQSLSKLRRLEVLRCSVPVNAMVLRFLTNHSVFRELKKFNVVVTTGNPDYYTDMLSQHFVGVHCSRHYTNKRWCYIEVEGRKLR</sequence>
<evidence type="ECO:0000313" key="2">
    <source>
        <dbReference type="Proteomes" id="UP000230423"/>
    </source>
</evidence>
<name>A0A2G9V1K3_TELCI</name>
<proteinExistence type="predicted"/>
<keyword evidence="2" id="KW-1185">Reference proteome</keyword>
<protein>
    <recommendedName>
        <fullName evidence="3">Leucine Rich repeat-containing domain protein</fullName>
    </recommendedName>
</protein>